<protein>
    <submittedName>
        <fullName evidence="2">Uncharacterized protein</fullName>
    </submittedName>
</protein>
<feature type="compositionally biased region" description="Gly residues" evidence="1">
    <location>
        <begin position="541"/>
        <end position="556"/>
    </location>
</feature>
<accession>A0A368TQY7</accession>
<name>A0A368TQY7_9GAMM</name>
<dbReference type="OrthoDB" id="8477619at2"/>
<reference evidence="2 3" key="1">
    <citation type="submission" date="2018-07" db="EMBL/GenBank/DDBJ databases">
        <title>Halomonas rutogse sp. nov., isolated from Lake TangqianCo on Tibetan Plateau.</title>
        <authorList>
            <person name="Lu H."/>
            <person name="Xing P."/>
            <person name="Wu Q."/>
        </authorList>
    </citation>
    <scope>NUCLEOTIDE SEQUENCE [LARGE SCALE GENOMIC DNA]</scope>
    <source>
        <strain evidence="2 3">TQ8S</strain>
    </source>
</reference>
<comment type="caution">
    <text evidence="2">The sequence shown here is derived from an EMBL/GenBank/DDBJ whole genome shotgun (WGS) entry which is preliminary data.</text>
</comment>
<evidence type="ECO:0000256" key="1">
    <source>
        <dbReference type="SAM" id="MobiDB-lite"/>
    </source>
</evidence>
<sequence>MAILKGDVRLVASAVMDDVSEGGGAPTATIIQDGESNNIFPDISELDRAGGRVNLRKVHVHVQTGDRDTLLGTNFIVAEPPNDPNVSITVFSTGETFDTRTNAADFIEAYLVKGPALPGFLLENHVAGQRAIQLFQRPGSPLPAVGRTLVLVADEDTPDEIVQYVRTTRVESTIGTYTELVGGGLVDFEAEVVTCDISDALRVNFPGSPPSRLFAVADGKTKVRDTTVADAGSYHGVVALESAGAIGDATVQVESVYTQLVPNARTEVSALDQRPSAQRSLVLAETPRLVTVGAAPHSKRIKIGQENRGFNFVDILRPFPAANSLVVSFRALGSWYTIQDDGLGNLTGTGVGTVNYDNGSIAVTFPSMPDVGSSIIYSWGEKSAYTNRSAAIGFRMPELSWTVPHSPLEPGSVVVTWESGGVLKTATDNGTGGFTGDATGSITYNSGFISLKPLAMIDPGGEFNTEYAYTSARSESFAGLSPDAGGFVTITLSEPPLAGTITARWITVRNVSNSSGTSDLVSESSTEIEYNGAVIVDPPRSGGGGSTGGGGGGGGGSSTSYAWLECGNPQVLSGTAFNLTFDAGPGADGTYSWTTITLKGGGLGATSGTFTVSGGQGSFSVPTVSGWLVNSTHHVFVENPSSITVGQSVVLYNYNAGSWPVPNPSVPLTIKAPADVVRDPLVSGSATTGAVAVGGVYPGGIRDDNGATVYVNVIPSSLAGFGNVYDPPASGGAVWSSGDLTAGQKSLMSRDGVLKTYFLAGA</sequence>
<organism evidence="2 3">
    <name type="scientific">Vreelandella rituensis</name>
    <dbReference type="NCBI Taxonomy" id="2282306"/>
    <lineage>
        <taxon>Bacteria</taxon>
        <taxon>Pseudomonadati</taxon>
        <taxon>Pseudomonadota</taxon>
        <taxon>Gammaproteobacteria</taxon>
        <taxon>Oceanospirillales</taxon>
        <taxon>Halomonadaceae</taxon>
        <taxon>Vreelandella</taxon>
    </lineage>
</organism>
<evidence type="ECO:0000313" key="3">
    <source>
        <dbReference type="Proteomes" id="UP000253204"/>
    </source>
</evidence>
<dbReference type="EMBL" id="QPIJ01000054">
    <property type="protein sequence ID" value="RCV87135.1"/>
    <property type="molecule type" value="Genomic_DNA"/>
</dbReference>
<dbReference type="Proteomes" id="UP000253204">
    <property type="component" value="Unassembled WGS sequence"/>
</dbReference>
<proteinExistence type="predicted"/>
<gene>
    <name evidence="2" type="ORF">DU506_17160</name>
</gene>
<feature type="region of interest" description="Disordered" evidence="1">
    <location>
        <begin position="534"/>
        <end position="556"/>
    </location>
</feature>
<keyword evidence="3" id="KW-1185">Reference proteome</keyword>
<evidence type="ECO:0000313" key="2">
    <source>
        <dbReference type="EMBL" id="RCV87135.1"/>
    </source>
</evidence>
<dbReference type="RefSeq" id="WP_114488111.1">
    <property type="nucleotide sequence ID" value="NZ_QPIJ01000054.1"/>
</dbReference>
<dbReference type="AlphaFoldDB" id="A0A368TQY7"/>